<evidence type="ECO:0000313" key="3">
    <source>
        <dbReference type="Proteomes" id="UP001153269"/>
    </source>
</evidence>
<organism evidence="2 3">
    <name type="scientific">Pleuronectes platessa</name>
    <name type="common">European plaice</name>
    <dbReference type="NCBI Taxonomy" id="8262"/>
    <lineage>
        <taxon>Eukaryota</taxon>
        <taxon>Metazoa</taxon>
        <taxon>Chordata</taxon>
        <taxon>Craniata</taxon>
        <taxon>Vertebrata</taxon>
        <taxon>Euteleostomi</taxon>
        <taxon>Actinopterygii</taxon>
        <taxon>Neopterygii</taxon>
        <taxon>Teleostei</taxon>
        <taxon>Neoteleostei</taxon>
        <taxon>Acanthomorphata</taxon>
        <taxon>Carangaria</taxon>
        <taxon>Pleuronectiformes</taxon>
        <taxon>Pleuronectoidei</taxon>
        <taxon>Pleuronectidae</taxon>
        <taxon>Pleuronectes</taxon>
    </lineage>
</organism>
<dbReference type="EMBL" id="CADEAL010000358">
    <property type="protein sequence ID" value="CAB1418999.1"/>
    <property type="molecule type" value="Genomic_DNA"/>
</dbReference>
<proteinExistence type="predicted"/>
<feature type="region of interest" description="Disordered" evidence="1">
    <location>
        <begin position="43"/>
        <end position="73"/>
    </location>
</feature>
<accession>A0A9N7YC73</accession>
<evidence type="ECO:0000256" key="1">
    <source>
        <dbReference type="SAM" id="MobiDB-lite"/>
    </source>
</evidence>
<evidence type="ECO:0000313" key="2">
    <source>
        <dbReference type="EMBL" id="CAB1418999.1"/>
    </source>
</evidence>
<reference evidence="2" key="1">
    <citation type="submission" date="2020-03" db="EMBL/GenBank/DDBJ databases">
        <authorList>
            <person name="Weist P."/>
        </authorList>
    </citation>
    <scope>NUCLEOTIDE SEQUENCE</scope>
</reference>
<name>A0A9N7YC73_PLEPL</name>
<feature type="compositionally biased region" description="Gly residues" evidence="1">
    <location>
        <begin position="50"/>
        <end position="73"/>
    </location>
</feature>
<dbReference type="AlphaFoldDB" id="A0A9N7YC73"/>
<comment type="caution">
    <text evidence="2">The sequence shown here is derived from an EMBL/GenBank/DDBJ whole genome shotgun (WGS) entry which is preliminary data.</text>
</comment>
<protein>
    <submittedName>
        <fullName evidence="2">Uncharacterized protein</fullName>
    </submittedName>
</protein>
<dbReference type="Proteomes" id="UP001153269">
    <property type="component" value="Unassembled WGS sequence"/>
</dbReference>
<gene>
    <name evidence="2" type="ORF">PLEPLA_LOCUS6827</name>
</gene>
<sequence>MKARVDGWTTGGGRGRGEVGEWMEAVADNGKRDGLMKPVSDVLTRTFRPGPGGGGVGRGGGGGGGGGGEIDDL</sequence>
<keyword evidence="3" id="KW-1185">Reference proteome</keyword>
<feature type="region of interest" description="Disordered" evidence="1">
    <location>
        <begin position="1"/>
        <end position="20"/>
    </location>
</feature>